<accession>A0A5S4YAX2</accession>
<dbReference type="Proteomes" id="UP000324797">
    <property type="component" value="Unassembled WGS sequence"/>
</dbReference>
<dbReference type="RefSeq" id="WP_148744738.1">
    <property type="nucleotide sequence ID" value="NZ_VSTH01000172.1"/>
</dbReference>
<dbReference type="AlphaFoldDB" id="A0A5S4YAX2"/>
<dbReference type="Pfam" id="PF04488">
    <property type="entry name" value="Gly_transf_sug"/>
    <property type="match status" value="1"/>
</dbReference>
<evidence type="ECO:0000313" key="3">
    <source>
        <dbReference type="Proteomes" id="UP000324797"/>
    </source>
</evidence>
<name>A0A5S4YAX2_9BRAD</name>
<comment type="caution">
    <text evidence="2">The sequence shown here is derived from an EMBL/GenBank/DDBJ whole genome shotgun (WGS) entry which is preliminary data.</text>
</comment>
<proteinExistence type="predicted"/>
<dbReference type="Gene3D" id="3.90.550.20">
    <property type="match status" value="1"/>
</dbReference>
<dbReference type="GO" id="GO:0051999">
    <property type="term" value="P:mannosyl-inositol phosphorylceramide biosynthetic process"/>
    <property type="evidence" value="ECO:0007669"/>
    <property type="project" value="TreeGrafter"/>
</dbReference>
<dbReference type="InterPro" id="IPR051706">
    <property type="entry name" value="Glycosyltransferase_domain"/>
</dbReference>
<reference evidence="2 3" key="1">
    <citation type="submission" date="2019-08" db="EMBL/GenBank/DDBJ databases">
        <title>Bradyrhizobium hipponensis sp. nov., a rhizobium isolated from a Lupinus angustifolius root nodule in Tunisia.</title>
        <authorList>
            <person name="Off K."/>
            <person name="Rejili M."/>
            <person name="Mars M."/>
            <person name="Brachmann A."/>
            <person name="Marin M."/>
        </authorList>
    </citation>
    <scope>NUCLEOTIDE SEQUENCE [LARGE SCALE GENOMIC DNA]</scope>
    <source>
        <strain evidence="3">aSej3</strain>
    </source>
</reference>
<dbReference type="InterPro" id="IPR007577">
    <property type="entry name" value="GlycoTrfase_DXD_sugar-bd_CS"/>
</dbReference>
<dbReference type="GO" id="GO:0000030">
    <property type="term" value="F:mannosyltransferase activity"/>
    <property type="evidence" value="ECO:0007669"/>
    <property type="project" value="TreeGrafter"/>
</dbReference>
<dbReference type="SUPFAM" id="SSF53448">
    <property type="entry name" value="Nucleotide-diphospho-sugar transferases"/>
    <property type="match status" value="1"/>
</dbReference>
<sequence length="232" mass="26301">MIPKIFHLTSKSKKLSSTAQGNVDVIRAFYPDYKILIHDDDDILQFIKKNYSEYYESTVSQMSKFIWVVDTVRYLVMDHYGGVYCDTDVLFRKRFEFDAGVIFVEREWTWPNDRSITDSVHNCLFASEPKHPVWTDILNGITQNVRTVQSPTAQAGRFARRVVAKLLGKSVYPLVFGVTGPNAISKIITQNGSLKQHKDIRVVPGSQIFQAGMSKGMLEEASFVHGAAGSWQ</sequence>
<evidence type="ECO:0000313" key="2">
    <source>
        <dbReference type="EMBL" id="TYO61566.1"/>
    </source>
</evidence>
<dbReference type="GO" id="GO:0016020">
    <property type="term" value="C:membrane"/>
    <property type="evidence" value="ECO:0007669"/>
    <property type="project" value="GOC"/>
</dbReference>
<keyword evidence="3" id="KW-1185">Reference proteome</keyword>
<protein>
    <recommendedName>
        <fullName evidence="4">Glycosyltransferase sugar-binding region containing DXD motif-containing protein</fullName>
    </recommendedName>
</protein>
<evidence type="ECO:0000256" key="1">
    <source>
        <dbReference type="ARBA" id="ARBA00022679"/>
    </source>
</evidence>
<dbReference type="PANTHER" id="PTHR32385:SF15">
    <property type="entry name" value="INOSITOL PHOSPHOCERAMIDE MANNOSYLTRANSFERASE 1"/>
    <property type="match status" value="1"/>
</dbReference>
<dbReference type="InterPro" id="IPR029044">
    <property type="entry name" value="Nucleotide-diphossugar_trans"/>
</dbReference>
<keyword evidence="1" id="KW-0808">Transferase</keyword>
<dbReference type="PANTHER" id="PTHR32385">
    <property type="entry name" value="MANNOSYL PHOSPHORYLINOSITOL CERAMIDE SYNTHASE"/>
    <property type="match status" value="1"/>
</dbReference>
<organism evidence="2 3">
    <name type="scientific">Bradyrhizobium hipponense</name>
    <dbReference type="NCBI Taxonomy" id="2605638"/>
    <lineage>
        <taxon>Bacteria</taxon>
        <taxon>Pseudomonadati</taxon>
        <taxon>Pseudomonadota</taxon>
        <taxon>Alphaproteobacteria</taxon>
        <taxon>Hyphomicrobiales</taxon>
        <taxon>Nitrobacteraceae</taxon>
        <taxon>Bradyrhizobium</taxon>
    </lineage>
</organism>
<gene>
    <name evidence="2" type="ORF">FXV83_37355</name>
</gene>
<evidence type="ECO:0008006" key="4">
    <source>
        <dbReference type="Google" id="ProtNLM"/>
    </source>
</evidence>
<dbReference type="EMBL" id="VSTH01000172">
    <property type="protein sequence ID" value="TYO61566.1"/>
    <property type="molecule type" value="Genomic_DNA"/>
</dbReference>